<accession>A0A125TZV2</accession>
<name>A0A125TZV2_9GAMM</name>
<comment type="caution">
    <text evidence="2">The sequence shown here is derived from an EMBL/GenBank/DDBJ whole genome shotgun (WGS) entry which is preliminary data.</text>
</comment>
<dbReference type="Proteomes" id="UP000023435">
    <property type="component" value="Unassembled WGS sequence"/>
</dbReference>
<dbReference type="PANTHER" id="PTHR34351">
    <property type="entry name" value="SLR1927 PROTEIN-RELATED"/>
    <property type="match status" value="1"/>
</dbReference>
<feature type="transmembrane region" description="Helical" evidence="1">
    <location>
        <begin position="47"/>
        <end position="70"/>
    </location>
</feature>
<dbReference type="RefSeq" id="WP_425478012.1">
    <property type="nucleotide sequence ID" value="NZ_JAJA02000003.1"/>
</dbReference>
<dbReference type="EMBL" id="JAJA02000003">
    <property type="protein sequence ID" value="KWS02186.1"/>
    <property type="molecule type" value="Genomic_DNA"/>
</dbReference>
<evidence type="ECO:0000313" key="3">
    <source>
        <dbReference type="Proteomes" id="UP000023435"/>
    </source>
</evidence>
<keyword evidence="1" id="KW-0812">Transmembrane</keyword>
<evidence type="ECO:0000256" key="1">
    <source>
        <dbReference type="SAM" id="Phobius"/>
    </source>
</evidence>
<dbReference type="PANTHER" id="PTHR34351:SF1">
    <property type="entry name" value="SLR1927 PROTEIN"/>
    <property type="match status" value="1"/>
</dbReference>
<organism evidence="2 3">
    <name type="scientific">Lysobacter capsici AZ78</name>
    <dbReference type="NCBI Taxonomy" id="1444315"/>
    <lineage>
        <taxon>Bacteria</taxon>
        <taxon>Pseudomonadati</taxon>
        <taxon>Pseudomonadota</taxon>
        <taxon>Gammaproteobacteria</taxon>
        <taxon>Lysobacterales</taxon>
        <taxon>Lysobacteraceae</taxon>
        <taxon>Lysobacter</taxon>
    </lineage>
</organism>
<feature type="transmembrane region" description="Helical" evidence="1">
    <location>
        <begin position="76"/>
        <end position="95"/>
    </location>
</feature>
<sequence length="335" mass="36482">MAAPSPQPPRAPSLRTRYARALRSRMMSLTRPRRPEALPVRFDRRRIYVLPTGFGAFYAALLAAMLLGALNYNNNPAFLLALLLAGAGLASLIAAQLQLAGLSIVAVDAEPVPAGTALLVRVHARAAPDRVRRGLHVDAPGAIELTGARLDLDQGAGEAELRVLTEHRGWLDLPKLRVSTTRPLGLARAWSHVWPQAPLLVYPTPEAHGPPLPVGGGDQAVSRLHPAGDDVHHLRAYRPGDARRAIAWKHSARRDTLLVREYEQPVGADIELEWHRLVGLNQEARISRLARWVDEAERDGCRYRLNLPNQPALGPGAGAAHRHACLKALALLPHA</sequence>
<proteinExistence type="predicted"/>
<gene>
    <name evidence="2" type="ORF">AZ78_5319</name>
</gene>
<keyword evidence="1" id="KW-0472">Membrane</keyword>
<keyword evidence="1" id="KW-1133">Transmembrane helix</keyword>
<dbReference type="AlphaFoldDB" id="A0A125TZV2"/>
<keyword evidence="3" id="KW-1185">Reference proteome</keyword>
<reference evidence="2 3" key="1">
    <citation type="journal article" date="2014" name="Genome Announc.">
        <title>Draft Genome Sequence of Lysobacter capsici AZ78, a Bacterium Antagonistic to Plant-Pathogenic Oomycetes.</title>
        <authorList>
            <person name="Puopolo G."/>
            <person name="Sonego P."/>
            <person name="Engelen K."/>
            <person name="Pertot I."/>
        </authorList>
    </citation>
    <scope>NUCLEOTIDE SEQUENCE [LARGE SCALE GENOMIC DNA]</scope>
    <source>
        <strain evidence="2 3">AZ78</strain>
    </source>
</reference>
<evidence type="ECO:0000313" key="2">
    <source>
        <dbReference type="EMBL" id="KWS02186.1"/>
    </source>
</evidence>
<protein>
    <submittedName>
        <fullName evidence="2">Uncharacterized protein</fullName>
    </submittedName>
</protein>